<keyword evidence="3" id="KW-1185">Reference proteome</keyword>
<organism evidence="2 3">
    <name type="scientific">Heterodera trifolii</name>
    <dbReference type="NCBI Taxonomy" id="157864"/>
    <lineage>
        <taxon>Eukaryota</taxon>
        <taxon>Metazoa</taxon>
        <taxon>Ecdysozoa</taxon>
        <taxon>Nematoda</taxon>
        <taxon>Chromadorea</taxon>
        <taxon>Rhabditida</taxon>
        <taxon>Tylenchina</taxon>
        <taxon>Tylenchomorpha</taxon>
        <taxon>Tylenchoidea</taxon>
        <taxon>Heteroderidae</taxon>
        <taxon>Heteroderinae</taxon>
        <taxon>Heterodera</taxon>
    </lineage>
</organism>
<evidence type="ECO:0000313" key="3">
    <source>
        <dbReference type="Proteomes" id="UP001620626"/>
    </source>
</evidence>
<accession>A0ABD2L0X8</accession>
<name>A0ABD2L0X8_9BILA</name>
<proteinExistence type="predicted"/>
<evidence type="ECO:0000256" key="1">
    <source>
        <dbReference type="SAM" id="SignalP"/>
    </source>
</evidence>
<dbReference type="EMBL" id="JBICBT010000583">
    <property type="protein sequence ID" value="KAL3108809.1"/>
    <property type="molecule type" value="Genomic_DNA"/>
</dbReference>
<feature type="signal peptide" evidence="1">
    <location>
        <begin position="1"/>
        <end position="20"/>
    </location>
</feature>
<reference evidence="2 3" key="1">
    <citation type="submission" date="2024-10" db="EMBL/GenBank/DDBJ databases">
        <authorList>
            <person name="Kim D."/>
        </authorList>
    </citation>
    <scope>NUCLEOTIDE SEQUENCE [LARGE SCALE GENOMIC DNA]</scope>
    <source>
        <strain evidence="2">BH-2024</strain>
    </source>
</reference>
<protein>
    <submittedName>
        <fullName evidence="2">Uncharacterized protein</fullName>
    </submittedName>
</protein>
<dbReference type="AlphaFoldDB" id="A0ABD2L0X8"/>
<gene>
    <name evidence="2" type="ORF">niasHT_018060</name>
</gene>
<keyword evidence="1" id="KW-0732">Signal</keyword>
<evidence type="ECO:0000313" key="2">
    <source>
        <dbReference type="EMBL" id="KAL3108809.1"/>
    </source>
</evidence>
<comment type="caution">
    <text evidence="2">The sequence shown here is derived from an EMBL/GenBank/DDBJ whole genome shotgun (WGS) entry which is preliminary data.</text>
</comment>
<feature type="chain" id="PRO_5044791820" evidence="1">
    <location>
        <begin position="21"/>
        <end position="122"/>
    </location>
</feature>
<sequence length="122" mass="12790">MAKFSVVFPLLLAFCAVVSSIHPVPKNCTCDMDLKTIGCIKGGAELIQGSRIHVNANTVATLCKDDCGCFYANGELKNNGKNIVSGCFKLCPLSLLNSSACVAVLSSPIYCVSKLNGTCPAQ</sequence>
<dbReference type="Proteomes" id="UP001620626">
    <property type="component" value="Unassembled WGS sequence"/>
</dbReference>